<dbReference type="OrthoDB" id="5625164at2"/>
<proteinExistence type="predicted"/>
<dbReference type="InterPro" id="IPR013321">
    <property type="entry name" value="Arc_rbn_hlx_hlx"/>
</dbReference>
<accession>A0A317C1X2</accession>
<keyword evidence="2" id="KW-1185">Reference proteome</keyword>
<dbReference type="Proteomes" id="UP000245539">
    <property type="component" value="Unassembled WGS sequence"/>
</dbReference>
<evidence type="ECO:0000313" key="1">
    <source>
        <dbReference type="EMBL" id="PWQ92625.1"/>
    </source>
</evidence>
<dbReference type="RefSeq" id="WP_109839443.1">
    <property type="nucleotide sequence ID" value="NZ_QGKM01000079.1"/>
</dbReference>
<name>A0A317C1X2_9GAMM</name>
<dbReference type="EMBL" id="QGKM01000079">
    <property type="protein sequence ID" value="PWQ92625.1"/>
    <property type="molecule type" value="Genomic_DNA"/>
</dbReference>
<evidence type="ECO:0008006" key="3">
    <source>
        <dbReference type="Google" id="ProtNLM"/>
    </source>
</evidence>
<reference evidence="1 2" key="1">
    <citation type="submission" date="2018-05" db="EMBL/GenBank/DDBJ databases">
        <title>Leucothrix arctica sp. nov., isolated from Arctic seawater.</title>
        <authorList>
            <person name="Choi A."/>
            <person name="Baek K."/>
        </authorList>
    </citation>
    <scope>NUCLEOTIDE SEQUENCE [LARGE SCALE GENOMIC DNA]</scope>
    <source>
        <strain evidence="1 2">JCM 18388</strain>
    </source>
</reference>
<comment type="caution">
    <text evidence="1">The sequence shown here is derived from an EMBL/GenBank/DDBJ whole genome shotgun (WGS) entry which is preliminary data.</text>
</comment>
<dbReference type="GO" id="GO:0006355">
    <property type="term" value="P:regulation of DNA-templated transcription"/>
    <property type="evidence" value="ECO:0007669"/>
    <property type="project" value="InterPro"/>
</dbReference>
<organism evidence="1 2">
    <name type="scientific">Leucothrix pacifica</name>
    <dbReference type="NCBI Taxonomy" id="1247513"/>
    <lineage>
        <taxon>Bacteria</taxon>
        <taxon>Pseudomonadati</taxon>
        <taxon>Pseudomonadota</taxon>
        <taxon>Gammaproteobacteria</taxon>
        <taxon>Thiotrichales</taxon>
        <taxon>Thiotrichaceae</taxon>
        <taxon>Leucothrix</taxon>
    </lineage>
</organism>
<dbReference type="Gene3D" id="1.10.1220.10">
    <property type="entry name" value="Met repressor-like"/>
    <property type="match status" value="1"/>
</dbReference>
<dbReference type="AlphaFoldDB" id="A0A317C1X2"/>
<gene>
    <name evidence="1" type="ORF">DKW60_20020</name>
</gene>
<dbReference type="InterPro" id="IPR010985">
    <property type="entry name" value="Ribbon_hlx_hlx"/>
</dbReference>
<dbReference type="SUPFAM" id="SSF47598">
    <property type="entry name" value="Ribbon-helix-helix"/>
    <property type="match status" value="1"/>
</dbReference>
<evidence type="ECO:0000313" key="2">
    <source>
        <dbReference type="Proteomes" id="UP000245539"/>
    </source>
</evidence>
<sequence length="74" mass="8788">MHRTQIYFDEPLFSAIKQQASRLNVSVSAYIRETLKKEISRQQVKPEPIDFNEFAGMWEGRDISQESLREKAWK</sequence>
<protein>
    <recommendedName>
        <fullName evidence="3">CopG family transcriptional regulator</fullName>
    </recommendedName>
</protein>